<feature type="transmembrane region" description="Helical" evidence="1">
    <location>
        <begin position="115"/>
        <end position="133"/>
    </location>
</feature>
<protein>
    <submittedName>
        <fullName evidence="3">Zf-HC2 domain-containing protein</fullName>
    </submittedName>
</protein>
<evidence type="ECO:0000313" key="3">
    <source>
        <dbReference type="EMBL" id="MDP5273052.1"/>
    </source>
</evidence>
<feature type="domain" description="Putative zinc-finger" evidence="2">
    <location>
        <begin position="3"/>
        <end position="36"/>
    </location>
</feature>
<name>A0ABT9IUR1_9BACL</name>
<proteinExistence type="predicted"/>
<evidence type="ECO:0000259" key="2">
    <source>
        <dbReference type="Pfam" id="PF13490"/>
    </source>
</evidence>
<dbReference type="InterPro" id="IPR027383">
    <property type="entry name" value="Znf_put"/>
</dbReference>
<evidence type="ECO:0000256" key="1">
    <source>
        <dbReference type="SAM" id="Phobius"/>
    </source>
</evidence>
<evidence type="ECO:0000313" key="4">
    <source>
        <dbReference type="Proteomes" id="UP001231941"/>
    </source>
</evidence>
<accession>A0ABT9IUR1</accession>
<dbReference type="EMBL" id="JAVAMP010000001">
    <property type="protein sequence ID" value="MDP5273052.1"/>
    <property type="molecule type" value="Genomic_DNA"/>
</dbReference>
<keyword evidence="4" id="KW-1185">Reference proteome</keyword>
<keyword evidence="1" id="KW-0472">Membrane</keyword>
<dbReference type="Proteomes" id="UP001231941">
    <property type="component" value="Unassembled WGS sequence"/>
</dbReference>
<reference evidence="3 4" key="1">
    <citation type="submission" date="2023-08" db="EMBL/GenBank/DDBJ databases">
        <authorList>
            <person name="Park J.-S."/>
        </authorList>
    </citation>
    <scope>NUCLEOTIDE SEQUENCE [LARGE SCALE GENOMIC DNA]</scope>
    <source>
        <strain evidence="3 4">2205SS18-9</strain>
    </source>
</reference>
<keyword evidence="1" id="KW-0812">Transmembrane</keyword>
<dbReference type="Pfam" id="PF13490">
    <property type="entry name" value="zf-HC2"/>
    <property type="match status" value="1"/>
</dbReference>
<dbReference type="RefSeq" id="WP_305990345.1">
    <property type="nucleotide sequence ID" value="NZ_JAVAMP010000001.1"/>
</dbReference>
<sequence>MKCQEVIQFMQRDLDGDLNKDEQKQMLDHIESCHSCTEMFDRLKNVSNELEQLPKVTPPISLVDQILPQLDEIDQANASHNDKDDEIEKAEVVSTDGDDKKITLATFAKKSGPRFAFLGASAAAVILIVIIAINPPGSSFEKMRMAEEAAPAESPTAAEESKRFLDAGEITESEATTEAADEMAFQFSEEDSATSNEISENETEIPLVSEDIQLKGDKYFSLTKSLQVVSPNGEYMINTQDTESGGQELIVQKVENEEVLFTLEIGENLTIVQLEWADDNQTILLNTSDGNVSSQKQINIFNP</sequence>
<keyword evidence="1" id="KW-1133">Transmembrane helix</keyword>
<comment type="caution">
    <text evidence="3">The sequence shown here is derived from an EMBL/GenBank/DDBJ whole genome shotgun (WGS) entry which is preliminary data.</text>
</comment>
<organism evidence="3 4">
    <name type="scientific">Chengkuizengella axinellae</name>
    <dbReference type="NCBI Taxonomy" id="3064388"/>
    <lineage>
        <taxon>Bacteria</taxon>
        <taxon>Bacillati</taxon>
        <taxon>Bacillota</taxon>
        <taxon>Bacilli</taxon>
        <taxon>Bacillales</taxon>
        <taxon>Paenibacillaceae</taxon>
        <taxon>Chengkuizengella</taxon>
    </lineage>
</organism>
<gene>
    <name evidence="3" type="ORF">Q5Y73_02950</name>
</gene>